<dbReference type="PANTHER" id="PTHR30621">
    <property type="entry name" value="GLUTAMINE SYNTHETASE ADENYLYLTRANSFERASE"/>
    <property type="match status" value="1"/>
</dbReference>
<dbReference type="EMBL" id="JAUHPW010000001">
    <property type="protein sequence ID" value="MDN4474682.1"/>
    <property type="molecule type" value="Genomic_DNA"/>
</dbReference>
<dbReference type="PANTHER" id="PTHR30621:SF0">
    <property type="entry name" value="BIFUNCTIONAL GLUTAMINE SYNTHETASE ADENYLYLTRANSFERASE_ADENYLYL-REMOVING ENZYME"/>
    <property type="match status" value="1"/>
</dbReference>
<name>A0ABT8G6Q9_9MICO</name>
<dbReference type="InterPro" id="IPR013546">
    <property type="entry name" value="PII_UdlTrfase/GS_AdlTrfase"/>
</dbReference>
<comment type="caution">
    <text evidence="9">The sequence shown here is derived from an EMBL/GenBank/DDBJ whole genome shotgun (WGS) entry which is preliminary data.</text>
</comment>
<dbReference type="SUPFAM" id="SSF81301">
    <property type="entry name" value="Nucleotidyltransferase"/>
    <property type="match status" value="2"/>
</dbReference>
<keyword evidence="4" id="KW-0067">ATP-binding</keyword>
<dbReference type="Gene3D" id="3.30.460.10">
    <property type="entry name" value="Beta Polymerase, domain 2"/>
    <property type="match status" value="2"/>
</dbReference>
<evidence type="ECO:0000259" key="8">
    <source>
        <dbReference type="Pfam" id="PF08335"/>
    </source>
</evidence>
<feature type="domain" description="Glutamate-ammonia ligase adenylyltransferase repeated" evidence="7">
    <location>
        <begin position="594"/>
        <end position="828"/>
    </location>
</feature>
<gene>
    <name evidence="9" type="ORF">QQX09_02310</name>
</gene>
<evidence type="ECO:0000256" key="5">
    <source>
        <dbReference type="ARBA" id="ARBA00022842"/>
    </source>
</evidence>
<dbReference type="EC" id="2.7.7.89" evidence="9"/>
<evidence type="ECO:0000313" key="9">
    <source>
        <dbReference type="EMBL" id="MDN4474682.1"/>
    </source>
</evidence>
<dbReference type="GO" id="GO:0008882">
    <property type="term" value="F:[glutamate-ammonia-ligase] adenylyltransferase activity"/>
    <property type="evidence" value="ECO:0007669"/>
    <property type="project" value="UniProtKB-EC"/>
</dbReference>
<dbReference type="Pfam" id="PF03710">
    <property type="entry name" value="GlnE"/>
    <property type="match status" value="2"/>
</dbReference>
<dbReference type="NCBIfam" id="NF010707">
    <property type="entry name" value="PRK14109.1"/>
    <property type="match status" value="1"/>
</dbReference>
<dbReference type="CDD" id="cd05401">
    <property type="entry name" value="NT_GlnE_GlnD_like"/>
    <property type="match status" value="2"/>
</dbReference>
<dbReference type="InterPro" id="IPR005190">
    <property type="entry name" value="GlnE_rpt_dom"/>
</dbReference>
<protein>
    <submittedName>
        <fullName evidence="9">Bifunctional [glutamine synthetase] adenylyltransferase/[glutamine synthetase]-adenylyl-L-tyrosine phosphorylase</fullName>
        <ecNumber evidence="9">2.7.7.42</ecNumber>
        <ecNumber evidence="9">2.7.7.89</ecNumber>
    </submittedName>
</protein>
<evidence type="ECO:0000313" key="10">
    <source>
        <dbReference type="Proteomes" id="UP001172728"/>
    </source>
</evidence>
<feature type="domain" description="Glutamate-ammonia ligase adenylyltransferase repeated" evidence="7">
    <location>
        <begin position="86"/>
        <end position="327"/>
    </location>
</feature>
<evidence type="ECO:0000256" key="2">
    <source>
        <dbReference type="ARBA" id="ARBA00022695"/>
    </source>
</evidence>
<keyword evidence="10" id="KW-1185">Reference proteome</keyword>
<evidence type="ECO:0000256" key="6">
    <source>
        <dbReference type="ARBA" id="ARBA00023268"/>
    </source>
</evidence>
<evidence type="ECO:0000256" key="4">
    <source>
        <dbReference type="ARBA" id="ARBA00022840"/>
    </source>
</evidence>
<dbReference type="RefSeq" id="WP_301131079.1">
    <property type="nucleotide sequence ID" value="NZ_JAUHPW010000001.1"/>
</dbReference>
<keyword evidence="6" id="KW-0511">Multifunctional enzyme</keyword>
<evidence type="ECO:0000256" key="3">
    <source>
        <dbReference type="ARBA" id="ARBA00022741"/>
    </source>
</evidence>
<dbReference type="InterPro" id="IPR023057">
    <property type="entry name" value="GlnE"/>
</dbReference>
<feature type="domain" description="PII-uridylyltransferase/Glutamine-synthetase adenylyltransferase" evidence="8">
    <location>
        <begin position="865"/>
        <end position="991"/>
    </location>
</feature>
<dbReference type="Proteomes" id="UP001172728">
    <property type="component" value="Unassembled WGS sequence"/>
</dbReference>
<dbReference type="SUPFAM" id="SSF81593">
    <property type="entry name" value="Nucleotidyltransferase substrate binding subunit/domain"/>
    <property type="match status" value="2"/>
</dbReference>
<keyword evidence="3" id="KW-0547">Nucleotide-binding</keyword>
<proteinExistence type="predicted"/>
<keyword evidence="2 9" id="KW-0548">Nucleotidyltransferase</keyword>
<dbReference type="EC" id="2.7.7.42" evidence="9"/>
<reference evidence="9" key="1">
    <citation type="submission" date="2023-06" db="EMBL/GenBank/DDBJ databases">
        <title>Sysu t00192.</title>
        <authorList>
            <person name="Gao L."/>
            <person name="Fang B.-Z."/>
            <person name="Li W.-J."/>
        </authorList>
    </citation>
    <scope>NUCLEOTIDE SEQUENCE</scope>
    <source>
        <strain evidence="9">SYSU T00192</strain>
    </source>
</reference>
<organism evidence="9 10">
    <name type="scientific">Demequina litoralis</name>
    <dbReference type="NCBI Taxonomy" id="3051660"/>
    <lineage>
        <taxon>Bacteria</taxon>
        <taxon>Bacillati</taxon>
        <taxon>Actinomycetota</taxon>
        <taxon>Actinomycetes</taxon>
        <taxon>Micrococcales</taxon>
        <taxon>Demequinaceae</taxon>
        <taxon>Demequina</taxon>
    </lineage>
</organism>
<dbReference type="InterPro" id="IPR043519">
    <property type="entry name" value="NT_sf"/>
</dbReference>
<feature type="domain" description="PII-uridylyltransferase/Glutamine-synthetase adenylyltransferase" evidence="8">
    <location>
        <begin position="351"/>
        <end position="485"/>
    </location>
</feature>
<dbReference type="Pfam" id="PF08335">
    <property type="entry name" value="GlnD_UR_UTase"/>
    <property type="match status" value="2"/>
</dbReference>
<sequence>MSAREVSFTTLLRRAGAADPTRAAALVEEIQQIVGIEFQDPATLVSYLADPDAGLLELVRLAEAARDGGHLDTLRSLAATEAGAKLGVLLGGSLALGDFLIRHPELLGDFAAWDDAPPFPEVDVRAALLEAVGADPADDAPVAAIGGAEGQRAMRVAYRRALMRVAAEDLYSAAPPTFMPAVGAALADLAGAALEAGLAIARHDEPDHAATRLAIIAMGKCGARELNYVSDVDVIYVAEPAEGVEDDRSLRVATRLAVAAAKTCSGMGIEPALWEVDPNLRPEGRDGPLVRNVGAHRAYYERWAETWEFQALLKARPVAGDPEVGARYIEAMWPMVWTAVERDGFVESAQAMRRRVEQHVPAAEADRQIKLGPGGLRDVEFTIQMLQLVHGRADESLRVRGTLDALARLRAGGYVGRPQAAAMDRSYRQLRVWEHRLQMRKLTRTHLMPEGDQERRVLARASGFATVHYMDEVWTDIRRDVRAMHLEMFYRPILPVVARLSADEARLDDAAARARLSAVGFVDPAGAYRHIQALTEGVSRSASIQRQLMPAMIGWFAQGADPDAGLLAFRQLSEQLSSSQWYLKLLRDSATAAERLARLLSTSGYVARALLASGEAVTWLDRDEDLEPRSYARLWGEADAVLRRSHDPEQAITALRGLRRRELSRVAAADVLGMINASHAALAVSHAADMVIEGALRIAQHRVREARGLDELPIRFAVIAMGRYGGLEMGYQSDADVQFVWDGESKDGQAIAVQLAQELRTLLQKVGPQPPLEIDADLRPEGRNGPLARSLASCTEYYGRWADPWEAQALLRARPCAGDPDLREAFVRMIDTVRYPPRLPDGALKQMRLLKARMEAERLPRGIDPRRHLKLGPGGLSDVEWVVQLTQLRHGHAHPELRTTVTLEALAAAAELDLIARPDATILRSAWVLATDLRGALALRGKVRDTDVLPADLRELGVLAEILGSNRTGPELDERYSRNARRARTVTERLFFGWDEDAR</sequence>
<keyword evidence="5" id="KW-0460">Magnesium</keyword>
<accession>A0ABT8G6Q9</accession>
<keyword evidence="1 9" id="KW-0808">Transferase</keyword>
<dbReference type="Gene3D" id="1.20.120.1510">
    <property type="match status" value="1"/>
</dbReference>
<dbReference type="GO" id="GO:0047388">
    <property type="term" value="F:[glutamine synthetase]-adenylyl-L-tyrosine phosphorylase activity"/>
    <property type="evidence" value="ECO:0007669"/>
    <property type="project" value="UniProtKB-EC"/>
</dbReference>
<evidence type="ECO:0000259" key="7">
    <source>
        <dbReference type="Pfam" id="PF03710"/>
    </source>
</evidence>
<evidence type="ECO:0000256" key="1">
    <source>
        <dbReference type="ARBA" id="ARBA00022679"/>
    </source>
</evidence>
<dbReference type="Gene3D" id="1.20.120.330">
    <property type="entry name" value="Nucleotidyltransferases domain 2"/>
    <property type="match status" value="2"/>
</dbReference>